<feature type="domain" description="B box-type" evidence="9">
    <location>
        <begin position="130"/>
        <end position="170"/>
    </location>
</feature>
<dbReference type="CDD" id="cd13733">
    <property type="entry name" value="SPRY_PRY_C-I_1"/>
    <property type="match status" value="1"/>
</dbReference>
<dbReference type="Ensembl" id="ENSXCOT00000008334.1">
    <property type="protein sequence ID" value="ENSXCOP00000008236.1"/>
    <property type="gene ID" value="ENSXCOG00000006212.1"/>
</dbReference>
<dbReference type="PROSITE" id="PS50119">
    <property type="entry name" value="ZF_BBOX"/>
    <property type="match status" value="1"/>
</dbReference>
<dbReference type="Gene3D" id="2.60.120.920">
    <property type="match status" value="1"/>
</dbReference>
<dbReference type="PANTHER" id="PTHR25465:SF49">
    <property type="entry name" value="BLOODTHIRSTY-RELATED GENE FAMILY, MEMBER 1-RELATED"/>
    <property type="match status" value="1"/>
</dbReference>
<evidence type="ECO:0000256" key="3">
    <source>
        <dbReference type="ARBA" id="ARBA00022771"/>
    </source>
</evidence>
<sequence>MAATGNLSEEQVHCSICLDVFTNPVSIPCGHNFCQTCILGYWKTSHLYQCPMCKKSFHKRPDISVNTVLREIAEQFKQIREVLCDVCLGEGRPKAVKSCLVCLTSYCDEHLKSHSTRFTKHKLMEPVANMEDRMCPKHERLLELFCKKDQTCVCVLCTETDHRAHYTVPVEREWTEKKALLKKTEIDVQQMIQDRVKKVEEIKHSVELNKSMQVFSELVRSIQKAQAELVLVIEEKQRQMERRAEGLITELEQEISKLKTRHTALENVNRTDHIHFLKARNNWFETSVPTDTCVGMIRRSVSKLETTLSEMIDTLSAILCFVPAEDVTLDPDTANPWLQLSQDRHQVRHLGAWQELPDHPERFDTVVIALGRDGFTSGRHYWEVQVGDKDDWYLGVAKSSVKRKGRISVSTAQGYWALAMKKGQGYRVSTSPPLLLSLDQKPKRVGVYVDYEEGQISFYDVRARIHIYTFQDAFTERILPFFYLYCCDKASDTMAIFIFTTVNNTRLDL</sequence>
<evidence type="ECO:0000313" key="11">
    <source>
        <dbReference type="Ensembl" id="ENSXCOP00000008236.1"/>
    </source>
</evidence>
<feature type="coiled-coil region" evidence="7">
    <location>
        <begin position="222"/>
        <end position="268"/>
    </location>
</feature>
<dbReference type="Gene3D" id="3.30.160.60">
    <property type="entry name" value="Classic Zinc Finger"/>
    <property type="match status" value="1"/>
</dbReference>
<dbReference type="SUPFAM" id="SSF57850">
    <property type="entry name" value="RING/U-box"/>
    <property type="match status" value="1"/>
</dbReference>
<dbReference type="CDD" id="cd19769">
    <property type="entry name" value="Bbox2_TRIM16-like"/>
    <property type="match status" value="1"/>
</dbReference>
<dbReference type="InterPro" id="IPR003877">
    <property type="entry name" value="SPRY_dom"/>
</dbReference>
<dbReference type="PROSITE" id="PS50188">
    <property type="entry name" value="B302_SPRY"/>
    <property type="match status" value="1"/>
</dbReference>
<dbReference type="InterPro" id="IPR006574">
    <property type="entry name" value="PRY"/>
</dbReference>
<dbReference type="InterPro" id="IPR051051">
    <property type="entry name" value="E3_ubiq-ligase_TRIM/RNF"/>
</dbReference>
<dbReference type="PROSITE" id="PS50089">
    <property type="entry name" value="ZF_RING_2"/>
    <property type="match status" value="1"/>
</dbReference>
<dbReference type="GO" id="GO:0008270">
    <property type="term" value="F:zinc ion binding"/>
    <property type="evidence" value="ECO:0007669"/>
    <property type="project" value="UniProtKB-KW"/>
</dbReference>
<dbReference type="SMART" id="SM00449">
    <property type="entry name" value="SPRY"/>
    <property type="match status" value="1"/>
</dbReference>
<keyword evidence="4" id="KW-0862">Zinc</keyword>
<evidence type="ECO:0000256" key="2">
    <source>
        <dbReference type="ARBA" id="ARBA00022723"/>
    </source>
</evidence>
<dbReference type="GO" id="GO:0045087">
    <property type="term" value="P:innate immune response"/>
    <property type="evidence" value="ECO:0007669"/>
    <property type="project" value="UniProtKB-KW"/>
</dbReference>
<dbReference type="SUPFAM" id="SSF57845">
    <property type="entry name" value="B-box zinc-binding domain"/>
    <property type="match status" value="1"/>
</dbReference>
<dbReference type="GeneTree" id="ENSGT01040000240385"/>
<evidence type="ECO:0000259" key="9">
    <source>
        <dbReference type="PROSITE" id="PS50119"/>
    </source>
</evidence>
<keyword evidence="3 6" id="KW-0863">Zinc-finger</keyword>
<dbReference type="InterPro" id="IPR058030">
    <property type="entry name" value="TRIM8/14/16/25/29/45/65_CC"/>
</dbReference>
<dbReference type="SMART" id="SM00184">
    <property type="entry name" value="RING"/>
    <property type="match status" value="1"/>
</dbReference>
<dbReference type="SUPFAM" id="SSF49899">
    <property type="entry name" value="Concanavalin A-like lectins/glucanases"/>
    <property type="match status" value="1"/>
</dbReference>
<evidence type="ECO:0000313" key="12">
    <source>
        <dbReference type="Proteomes" id="UP000261380"/>
    </source>
</evidence>
<dbReference type="PANTHER" id="PTHR25465">
    <property type="entry name" value="B-BOX DOMAIN CONTAINING"/>
    <property type="match status" value="1"/>
</dbReference>
<dbReference type="InterPro" id="IPR001841">
    <property type="entry name" value="Znf_RING"/>
</dbReference>
<evidence type="ECO:0000259" key="10">
    <source>
        <dbReference type="PROSITE" id="PS50188"/>
    </source>
</evidence>
<dbReference type="Pfam" id="PF00643">
    <property type="entry name" value="zf-B_box"/>
    <property type="match status" value="1"/>
</dbReference>
<feature type="domain" description="B30.2/SPRY" evidence="10">
    <location>
        <begin position="307"/>
        <end position="502"/>
    </location>
</feature>
<dbReference type="Proteomes" id="UP000261380">
    <property type="component" value="Unplaced"/>
</dbReference>
<dbReference type="InterPro" id="IPR000315">
    <property type="entry name" value="Znf_B-box"/>
</dbReference>
<dbReference type="Gene3D" id="4.10.830.40">
    <property type="match status" value="1"/>
</dbReference>
<dbReference type="GO" id="GO:0005737">
    <property type="term" value="C:cytoplasm"/>
    <property type="evidence" value="ECO:0007669"/>
    <property type="project" value="UniProtKB-ARBA"/>
</dbReference>
<feature type="domain" description="RING-type" evidence="8">
    <location>
        <begin position="14"/>
        <end position="54"/>
    </location>
</feature>
<dbReference type="Pfam" id="PF13445">
    <property type="entry name" value="zf-RING_UBOX"/>
    <property type="match status" value="1"/>
</dbReference>
<evidence type="ECO:0000256" key="6">
    <source>
        <dbReference type="PROSITE-ProRule" id="PRU00024"/>
    </source>
</evidence>
<evidence type="ECO:0000256" key="1">
    <source>
        <dbReference type="ARBA" id="ARBA00022588"/>
    </source>
</evidence>
<evidence type="ECO:0000256" key="4">
    <source>
        <dbReference type="ARBA" id="ARBA00022833"/>
    </source>
</evidence>
<reference evidence="11" key="2">
    <citation type="submission" date="2025-09" db="UniProtKB">
        <authorList>
            <consortium name="Ensembl"/>
        </authorList>
    </citation>
    <scope>IDENTIFICATION</scope>
</reference>
<dbReference type="Gene3D" id="3.30.40.10">
    <property type="entry name" value="Zinc/RING finger domain, C3HC4 (zinc finger)"/>
    <property type="match status" value="1"/>
</dbReference>
<dbReference type="InterPro" id="IPR001870">
    <property type="entry name" value="B30.2/SPRY"/>
</dbReference>
<dbReference type="SMART" id="SM00336">
    <property type="entry name" value="BBOX"/>
    <property type="match status" value="1"/>
</dbReference>
<dbReference type="FunFam" id="2.60.120.920:FF:000004">
    <property type="entry name" value="Butyrophilin subfamily 1 member A1"/>
    <property type="match status" value="1"/>
</dbReference>
<dbReference type="AlphaFoldDB" id="A0A3B5LEX4"/>
<organism evidence="11 12">
    <name type="scientific">Xiphophorus couchianus</name>
    <name type="common">Monterrey platyfish</name>
    <dbReference type="NCBI Taxonomy" id="32473"/>
    <lineage>
        <taxon>Eukaryota</taxon>
        <taxon>Metazoa</taxon>
        <taxon>Chordata</taxon>
        <taxon>Craniata</taxon>
        <taxon>Vertebrata</taxon>
        <taxon>Euteleostomi</taxon>
        <taxon>Actinopterygii</taxon>
        <taxon>Neopterygii</taxon>
        <taxon>Teleostei</taxon>
        <taxon>Neoteleostei</taxon>
        <taxon>Acanthomorphata</taxon>
        <taxon>Ovalentaria</taxon>
        <taxon>Atherinomorphae</taxon>
        <taxon>Cyprinodontiformes</taxon>
        <taxon>Poeciliidae</taxon>
        <taxon>Poeciliinae</taxon>
        <taxon>Xiphophorus</taxon>
    </lineage>
</organism>
<dbReference type="CDD" id="cd19802">
    <property type="entry name" value="Bbox1_TRIM8-like"/>
    <property type="match status" value="1"/>
</dbReference>
<dbReference type="InterPro" id="IPR027370">
    <property type="entry name" value="Znf-RING_euk"/>
</dbReference>
<evidence type="ECO:0000259" key="8">
    <source>
        <dbReference type="PROSITE" id="PS50089"/>
    </source>
</evidence>
<keyword evidence="7" id="KW-0175">Coiled coil</keyword>
<evidence type="ECO:0000256" key="7">
    <source>
        <dbReference type="SAM" id="Coils"/>
    </source>
</evidence>
<evidence type="ECO:0000256" key="5">
    <source>
        <dbReference type="ARBA" id="ARBA00022859"/>
    </source>
</evidence>
<reference evidence="11" key="1">
    <citation type="submission" date="2025-08" db="UniProtKB">
        <authorList>
            <consortium name="Ensembl"/>
        </authorList>
    </citation>
    <scope>IDENTIFICATION</scope>
</reference>
<keyword evidence="1" id="KW-0399">Innate immunity</keyword>
<dbReference type="PRINTS" id="PR01407">
    <property type="entry name" value="BUTYPHLNCDUF"/>
</dbReference>
<dbReference type="Pfam" id="PF00622">
    <property type="entry name" value="SPRY"/>
    <property type="match status" value="1"/>
</dbReference>
<dbReference type="InterPro" id="IPR013083">
    <property type="entry name" value="Znf_RING/FYVE/PHD"/>
</dbReference>
<dbReference type="InterPro" id="IPR003879">
    <property type="entry name" value="Butyrophylin_SPRY"/>
</dbReference>
<dbReference type="Pfam" id="PF25600">
    <property type="entry name" value="TRIM_CC"/>
    <property type="match status" value="1"/>
</dbReference>
<keyword evidence="2" id="KW-0479">Metal-binding</keyword>
<proteinExistence type="predicted"/>
<keyword evidence="12" id="KW-1185">Reference proteome</keyword>
<protein>
    <submittedName>
        <fullName evidence="11">Si:dkey-46i9.6</fullName>
    </submittedName>
</protein>
<dbReference type="PROSITE" id="PS00518">
    <property type="entry name" value="ZF_RING_1"/>
    <property type="match status" value="1"/>
</dbReference>
<dbReference type="Pfam" id="PF13765">
    <property type="entry name" value="PRY"/>
    <property type="match status" value="1"/>
</dbReference>
<dbReference type="InterPro" id="IPR017907">
    <property type="entry name" value="Znf_RING_CS"/>
</dbReference>
<dbReference type="InterPro" id="IPR043136">
    <property type="entry name" value="B30.2/SPRY_sf"/>
</dbReference>
<accession>A0A3B5LEX4</accession>
<keyword evidence="5" id="KW-0391">Immunity</keyword>
<dbReference type="InterPro" id="IPR013320">
    <property type="entry name" value="ConA-like_dom_sf"/>
</dbReference>
<name>A0A3B5LEX4_9TELE</name>
<dbReference type="SMART" id="SM00589">
    <property type="entry name" value="PRY"/>
    <property type="match status" value="1"/>
</dbReference>